<dbReference type="Gene3D" id="3.30.750.80">
    <property type="entry name" value="RNA methyltransferase domain (HRMD) like"/>
    <property type="match status" value="1"/>
</dbReference>
<dbReference type="CDD" id="cd02440">
    <property type="entry name" value="AdoMet_MTases"/>
    <property type="match status" value="1"/>
</dbReference>
<dbReference type="GO" id="GO:0032259">
    <property type="term" value="P:methylation"/>
    <property type="evidence" value="ECO:0007669"/>
    <property type="project" value="UniProtKB-KW"/>
</dbReference>
<dbReference type="OrthoDB" id="9805492at2"/>
<evidence type="ECO:0000256" key="1">
    <source>
        <dbReference type="ARBA" id="ARBA00022603"/>
    </source>
</evidence>
<gene>
    <name evidence="6" type="ORF">LPTSP4_33330</name>
</gene>
<evidence type="ECO:0000313" key="6">
    <source>
        <dbReference type="EMBL" id="GBF51795.1"/>
    </source>
</evidence>
<dbReference type="Proteomes" id="UP000245133">
    <property type="component" value="Unassembled WGS sequence"/>
</dbReference>
<dbReference type="RefSeq" id="WP_108978093.1">
    <property type="nucleotide sequence ID" value="NZ_BFBB01000008.1"/>
</dbReference>
<dbReference type="InterPro" id="IPR029063">
    <property type="entry name" value="SAM-dependent_MTases_sf"/>
</dbReference>
<feature type="domain" description="S-adenosylmethionine-dependent methyltransferase" evidence="5">
    <location>
        <begin position="115"/>
        <end position="278"/>
    </location>
</feature>
<keyword evidence="1 6" id="KW-0489">Methyltransferase</keyword>
<reference evidence="6 7" key="1">
    <citation type="submission" date="2018-02" db="EMBL/GenBank/DDBJ databases">
        <title>Novel Leptospira species isolated from soil and water in Japan.</title>
        <authorList>
            <person name="Nakao R."/>
            <person name="Masuzawa T."/>
        </authorList>
    </citation>
    <scope>NUCLEOTIDE SEQUENCE [LARGE SCALE GENOMIC DNA]</scope>
    <source>
        <strain evidence="6 7">YH101</strain>
    </source>
</reference>
<dbReference type="PANTHER" id="PTHR43042:SF3">
    <property type="entry name" value="RIBOSOMAL RNA LARGE SUBUNIT METHYLTRANSFERASE YWBD-RELATED"/>
    <property type="match status" value="1"/>
</dbReference>
<proteinExistence type="predicted"/>
<evidence type="ECO:0000256" key="4">
    <source>
        <dbReference type="SAM" id="Coils"/>
    </source>
</evidence>
<evidence type="ECO:0000256" key="2">
    <source>
        <dbReference type="ARBA" id="ARBA00022679"/>
    </source>
</evidence>
<feature type="coiled-coil region" evidence="4">
    <location>
        <begin position="4"/>
        <end position="31"/>
    </location>
</feature>
<dbReference type="InterPro" id="IPR019614">
    <property type="entry name" value="SAM-dep_methyl-trfase"/>
</dbReference>
<comment type="caution">
    <text evidence="6">The sequence shown here is derived from an EMBL/GenBank/DDBJ whole genome shotgun (WGS) entry which is preliminary data.</text>
</comment>
<dbReference type="EMBL" id="BFBB01000008">
    <property type="protein sequence ID" value="GBF51795.1"/>
    <property type="molecule type" value="Genomic_DNA"/>
</dbReference>
<keyword evidence="4" id="KW-0175">Coiled coil</keyword>
<organism evidence="6 7">
    <name type="scientific">Leptospira ryugenii</name>
    <dbReference type="NCBI Taxonomy" id="1917863"/>
    <lineage>
        <taxon>Bacteria</taxon>
        <taxon>Pseudomonadati</taxon>
        <taxon>Spirochaetota</taxon>
        <taxon>Spirochaetia</taxon>
        <taxon>Leptospirales</taxon>
        <taxon>Leptospiraceae</taxon>
        <taxon>Leptospira</taxon>
    </lineage>
</organism>
<dbReference type="PANTHER" id="PTHR43042">
    <property type="entry name" value="SAM-DEPENDENT METHYLTRANSFERASE"/>
    <property type="match status" value="1"/>
</dbReference>
<keyword evidence="3" id="KW-0949">S-adenosyl-L-methionine</keyword>
<sequence length="328" mass="38735">MEQNQILTGALQMFENRLQKLKKEREKWAKREGIQAYRVYEEDIPQVPVILDRYLDDYVLYDKSSLRFQTEEEKEKRFETISDIVRSVFQLSKAQLFLKTRKKQKGKEQYEKLDEDKKALTVTEHSARYLVNLSDYLDTGLFLDHRLTRSWFSKAANSKRVLNLFCYTGSFSVSAALGGASQVTSIDLSKTYLDWAKQNFNLNGIKTEDHSFICTDILQWLVDESRNEARQRYDLIFLDPPTFSNSKKMRQEWDIQAQHRNILLSLLGKFLSPGGEIWFSTNFRKFEMLIPEEEWLSRGYTCLDRSLESIPKDFRNTKIHKLFQIKAI</sequence>
<dbReference type="AlphaFoldDB" id="A0A2P2E4I4"/>
<accession>A0A2P2E4I4</accession>
<dbReference type="Gene3D" id="3.40.50.150">
    <property type="entry name" value="Vaccinia Virus protein VP39"/>
    <property type="match status" value="1"/>
</dbReference>
<evidence type="ECO:0000313" key="7">
    <source>
        <dbReference type="Proteomes" id="UP000245133"/>
    </source>
</evidence>
<name>A0A2P2E4I4_9LEPT</name>
<dbReference type="GO" id="GO:0008168">
    <property type="term" value="F:methyltransferase activity"/>
    <property type="evidence" value="ECO:0007669"/>
    <property type="project" value="UniProtKB-KW"/>
</dbReference>
<keyword evidence="2 6" id="KW-0808">Transferase</keyword>
<evidence type="ECO:0000259" key="5">
    <source>
        <dbReference type="Pfam" id="PF10672"/>
    </source>
</evidence>
<dbReference type="SUPFAM" id="SSF53335">
    <property type="entry name" value="S-adenosyl-L-methionine-dependent methyltransferases"/>
    <property type="match status" value="1"/>
</dbReference>
<evidence type="ECO:0000256" key="3">
    <source>
        <dbReference type="ARBA" id="ARBA00022691"/>
    </source>
</evidence>
<protein>
    <submittedName>
        <fullName evidence="6">SAM-dependent methyltransferase</fullName>
    </submittedName>
</protein>
<keyword evidence="7" id="KW-1185">Reference proteome</keyword>
<dbReference type="Pfam" id="PF10672">
    <property type="entry name" value="Methyltrans_SAM"/>
    <property type="match status" value="1"/>
</dbReference>